<dbReference type="SUPFAM" id="SSF110738">
    <property type="entry name" value="Glycerate kinase I"/>
    <property type="match status" value="1"/>
</dbReference>
<evidence type="ECO:0000313" key="5">
    <source>
        <dbReference type="EMBL" id="CQR23977.1"/>
    </source>
</evidence>
<evidence type="ECO:0000313" key="6">
    <source>
        <dbReference type="Proteomes" id="UP000198604"/>
    </source>
</evidence>
<proteinExistence type="inferred from homology"/>
<dbReference type="InterPro" id="IPR018193">
    <property type="entry name" value="Glyc_kinase_flavodox-like_fold"/>
</dbReference>
<sequence>MKIVVAIDSFKGSASSVEVNRSVEKAIKLVLPDANIKMFPIADGGEGTLEALKLVLGGEYCSVSTIDLMGQPIQASFLKVGNTAFIESTSVVGMDKIIPSPETFEQANSFGLGVLLKEAVHQGCQEIYLTLGGTGSSDGGLSLLESFGFDEKTFKLQFPASWEDVRLTGLTDVQNIYAGKSGFAHVFGKQKGGSDLQVEARDQVASDFALLVKEQTGIDLQAVAGSGAAGGLGAAILLLGGRLESGFDRIASVLCLEEDIKDADLVITGEGRLDSQSKEGKVPYGLASLAKKHGVPIIAICGMIADDTDWIGDDFLGIFSIQKQILSLQQAMDKEETLRNLEFVTRNILQVFVKNY</sequence>
<dbReference type="OrthoDB" id="9774290at2"/>
<keyword evidence="3 4" id="KW-0418">Kinase</keyword>
<dbReference type="RefSeq" id="WP_093649696.1">
    <property type="nucleotide sequence ID" value="NZ_CTEN01000001.1"/>
</dbReference>
<evidence type="ECO:0000256" key="2">
    <source>
        <dbReference type="ARBA" id="ARBA00022679"/>
    </source>
</evidence>
<accession>A0A0E4CRX2</accession>
<dbReference type="NCBIfam" id="TIGR00045">
    <property type="entry name" value="glycerate kinase"/>
    <property type="match status" value="1"/>
</dbReference>
<reference evidence="6" key="1">
    <citation type="submission" date="2015-03" db="EMBL/GenBank/DDBJ databases">
        <authorList>
            <person name="Urmite Genomes"/>
        </authorList>
    </citation>
    <scope>NUCLEOTIDE SEQUENCE [LARGE SCALE GENOMIC DNA]</scope>
    <source>
        <strain evidence="6">FF10</strain>
    </source>
</reference>
<keyword evidence="2 4" id="KW-0808">Transferase</keyword>
<dbReference type="EMBL" id="CTEN01000001">
    <property type="protein sequence ID" value="CQR23977.1"/>
    <property type="molecule type" value="Genomic_DNA"/>
</dbReference>
<organism evidence="5 6">
    <name type="scientific">Streptococcus varani</name>
    <dbReference type="NCBI Taxonomy" id="1608583"/>
    <lineage>
        <taxon>Bacteria</taxon>
        <taxon>Bacillati</taxon>
        <taxon>Bacillota</taxon>
        <taxon>Bacilli</taxon>
        <taxon>Lactobacillales</taxon>
        <taxon>Streptococcaceae</taxon>
        <taxon>Streptococcus</taxon>
    </lineage>
</organism>
<dbReference type="STRING" id="1608583.BN1356_00349"/>
<dbReference type="GO" id="GO:0031388">
    <property type="term" value="P:organic acid phosphorylation"/>
    <property type="evidence" value="ECO:0007669"/>
    <property type="project" value="UniProtKB-UniRule"/>
</dbReference>
<keyword evidence="6" id="KW-1185">Reference proteome</keyword>
<dbReference type="InterPro" id="IPR036129">
    <property type="entry name" value="Glycerate_kinase_sf"/>
</dbReference>
<dbReference type="Gene3D" id="3.90.1510.10">
    <property type="entry name" value="Glycerate kinase, domain 2"/>
    <property type="match status" value="2"/>
</dbReference>
<name>A0A0E4CRX2_9STRE</name>
<dbReference type="Pfam" id="PF02595">
    <property type="entry name" value="Gly_kinase"/>
    <property type="match status" value="1"/>
</dbReference>
<dbReference type="PANTHER" id="PTHR21599">
    <property type="entry name" value="GLYCERATE KINASE"/>
    <property type="match status" value="1"/>
</dbReference>
<evidence type="ECO:0000256" key="1">
    <source>
        <dbReference type="ARBA" id="ARBA00006284"/>
    </source>
</evidence>
<dbReference type="AlphaFoldDB" id="A0A0E4CRX2"/>
<dbReference type="PANTHER" id="PTHR21599:SF0">
    <property type="entry name" value="GLYCERATE KINASE"/>
    <property type="match status" value="1"/>
</dbReference>
<evidence type="ECO:0000256" key="3">
    <source>
        <dbReference type="ARBA" id="ARBA00022777"/>
    </source>
</evidence>
<evidence type="ECO:0000256" key="4">
    <source>
        <dbReference type="PIRNR" id="PIRNR006078"/>
    </source>
</evidence>
<dbReference type="PIRSF" id="PIRSF006078">
    <property type="entry name" value="GlxK"/>
    <property type="match status" value="1"/>
</dbReference>
<dbReference type="Proteomes" id="UP000198604">
    <property type="component" value="Unassembled WGS sequence"/>
</dbReference>
<dbReference type="InterPro" id="IPR018197">
    <property type="entry name" value="Glycerate_kinase_RE-like"/>
</dbReference>
<dbReference type="GO" id="GO:0008887">
    <property type="term" value="F:glycerate kinase activity"/>
    <property type="evidence" value="ECO:0007669"/>
    <property type="project" value="UniProtKB-UniRule"/>
</dbReference>
<protein>
    <submittedName>
        <fullName evidence="5">Glycerate kinase</fullName>
    </submittedName>
</protein>
<gene>
    <name evidence="5" type="ORF">BN1356_00349</name>
</gene>
<comment type="similarity">
    <text evidence="1 4">Belongs to the glycerate kinase type-1 family.</text>
</comment>
<dbReference type="InterPro" id="IPR004381">
    <property type="entry name" value="Glycerate_kinase"/>
</dbReference>
<dbReference type="Gene3D" id="3.40.50.10350">
    <property type="entry name" value="Glycerate kinase, domain 1"/>
    <property type="match status" value="2"/>
</dbReference>